<keyword evidence="3" id="KW-1133">Transmembrane helix</keyword>
<comment type="subcellular location">
    <subcellularLocation>
        <location evidence="1">Membrane</location>
    </subcellularLocation>
</comment>
<gene>
    <name evidence="6" type="ORF">B0I36DRAFT_238370</name>
</gene>
<evidence type="ECO:0000256" key="3">
    <source>
        <dbReference type="ARBA" id="ARBA00022989"/>
    </source>
</evidence>
<keyword evidence="4" id="KW-0472">Membrane</keyword>
<evidence type="ECO:0000256" key="1">
    <source>
        <dbReference type="ARBA" id="ARBA00004370"/>
    </source>
</evidence>
<dbReference type="AlphaFoldDB" id="A0A9P8YBY3"/>
<name>A0A9P8YBY3_9PEZI</name>
<dbReference type="InterPro" id="IPR050307">
    <property type="entry name" value="Sterol_Desaturase_Related"/>
</dbReference>
<feature type="domain" description="Fatty acid hydroxylase" evidence="5">
    <location>
        <begin position="127"/>
        <end position="263"/>
    </location>
</feature>
<dbReference type="GeneID" id="70179156"/>
<accession>A0A9P8YBY3</accession>
<dbReference type="Proteomes" id="UP000756346">
    <property type="component" value="Unassembled WGS sequence"/>
</dbReference>
<dbReference type="PANTHER" id="PTHR11863">
    <property type="entry name" value="STEROL DESATURASE"/>
    <property type="match status" value="1"/>
</dbReference>
<dbReference type="GO" id="GO:0005506">
    <property type="term" value="F:iron ion binding"/>
    <property type="evidence" value="ECO:0007669"/>
    <property type="project" value="InterPro"/>
</dbReference>
<dbReference type="InterPro" id="IPR006694">
    <property type="entry name" value="Fatty_acid_hydroxylase"/>
</dbReference>
<sequence>MGVFEEVSKFNVHLNIIERAWAAWYLWMQNDTLATGILSFVMHEVIYFGRSAPWMIIDALPYFRKYKLQNQKVPTLKEQWECASLVLLSHFTVELPQIWLFHPIATYFGMDYGVPFPSFGKMAFQIAVFFVMEDTWHYWFHRALHYGPLYKNIHKLHHTYSAPFGLAAEYASPIEVMLLAIGTVGSPILWVSLTGDLHLFTMYMWIVCRLFQAIDAHSGYDFPWSLRHILPFWAGADHHDVHHERFIGNYSSSFRWWDYMLDTESGPEAAKRRRDRKIKAMKAKAQ</sequence>
<protein>
    <submittedName>
        <fullName evidence="6">Methylsterol monooxygenase</fullName>
    </submittedName>
</protein>
<keyword evidence="7" id="KW-1185">Reference proteome</keyword>
<evidence type="ECO:0000256" key="4">
    <source>
        <dbReference type="ARBA" id="ARBA00023136"/>
    </source>
</evidence>
<evidence type="ECO:0000313" key="6">
    <source>
        <dbReference type="EMBL" id="KAH7035571.1"/>
    </source>
</evidence>
<proteinExistence type="predicted"/>
<dbReference type="GO" id="GO:0008610">
    <property type="term" value="P:lipid biosynthetic process"/>
    <property type="evidence" value="ECO:0007669"/>
    <property type="project" value="InterPro"/>
</dbReference>
<dbReference type="Pfam" id="PF04116">
    <property type="entry name" value="FA_hydroxylase"/>
    <property type="match status" value="1"/>
</dbReference>
<dbReference type="EMBL" id="JAGTJQ010000003">
    <property type="protein sequence ID" value="KAH7035571.1"/>
    <property type="molecule type" value="Genomic_DNA"/>
</dbReference>
<keyword evidence="2" id="KW-0812">Transmembrane</keyword>
<dbReference type="GO" id="GO:0004497">
    <property type="term" value="F:monooxygenase activity"/>
    <property type="evidence" value="ECO:0007669"/>
    <property type="project" value="UniProtKB-KW"/>
</dbReference>
<dbReference type="GO" id="GO:0016020">
    <property type="term" value="C:membrane"/>
    <property type="evidence" value="ECO:0007669"/>
    <property type="project" value="UniProtKB-SubCell"/>
</dbReference>
<organism evidence="6 7">
    <name type="scientific">Microdochium trichocladiopsis</name>
    <dbReference type="NCBI Taxonomy" id="1682393"/>
    <lineage>
        <taxon>Eukaryota</taxon>
        <taxon>Fungi</taxon>
        <taxon>Dikarya</taxon>
        <taxon>Ascomycota</taxon>
        <taxon>Pezizomycotina</taxon>
        <taxon>Sordariomycetes</taxon>
        <taxon>Xylariomycetidae</taxon>
        <taxon>Xylariales</taxon>
        <taxon>Microdochiaceae</taxon>
        <taxon>Microdochium</taxon>
    </lineage>
</organism>
<reference evidence="6" key="1">
    <citation type="journal article" date="2021" name="Nat. Commun.">
        <title>Genetic determinants of endophytism in the Arabidopsis root mycobiome.</title>
        <authorList>
            <person name="Mesny F."/>
            <person name="Miyauchi S."/>
            <person name="Thiergart T."/>
            <person name="Pickel B."/>
            <person name="Atanasova L."/>
            <person name="Karlsson M."/>
            <person name="Huettel B."/>
            <person name="Barry K.W."/>
            <person name="Haridas S."/>
            <person name="Chen C."/>
            <person name="Bauer D."/>
            <person name="Andreopoulos W."/>
            <person name="Pangilinan J."/>
            <person name="LaButti K."/>
            <person name="Riley R."/>
            <person name="Lipzen A."/>
            <person name="Clum A."/>
            <person name="Drula E."/>
            <person name="Henrissat B."/>
            <person name="Kohler A."/>
            <person name="Grigoriev I.V."/>
            <person name="Martin F.M."/>
            <person name="Hacquard S."/>
        </authorList>
    </citation>
    <scope>NUCLEOTIDE SEQUENCE</scope>
    <source>
        <strain evidence="6">MPI-CAGE-CH-0230</strain>
    </source>
</reference>
<dbReference type="OrthoDB" id="1658724at2759"/>
<evidence type="ECO:0000313" key="7">
    <source>
        <dbReference type="Proteomes" id="UP000756346"/>
    </source>
</evidence>
<evidence type="ECO:0000259" key="5">
    <source>
        <dbReference type="Pfam" id="PF04116"/>
    </source>
</evidence>
<comment type="caution">
    <text evidence="6">The sequence shown here is derived from an EMBL/GenBank/DDBJ whole genome shotgun (WGS) entry which is preliminary data.</text>
</comment>
<keyword evidence="6" id="KW-0560">Oxidoreductase</keyword>
<evidence type="ECO:0000256" key="2">
    <source>
        <dbReference type="ARBA" id="ARBA00022692"/>
    </source>
</evidence>
<dbReference type="RefSeq" id="XP_046015664.1">
    <property type="nucleotide sequence ID" value="XM_046149610.1"/>
</dbReference>
<keyword evidence="6" id="KW-0503">Monooxygenase</keyword>